<feature type="transmembrane region" description="Helical" evidence="2">
    <location>
        <begin position="41"/>
        <end position="59"/>
    </location>
</feature>
<keyword evidence="2" id="KW-0472">Membrane</keyword>
<feature type="compositionally biased region" description="Low complexity" evidence="1">
    <location>
        <begin position="23"/>
        <end position="33"/>
    </location>
</feature>
<organism evidence="3 4">
    <name type="scientific">Halorussus aquaticus</name>
    <dbReference type="NCBI Taxonomy" id="2953748"/>
    <lineage>
        <taxon>Archaea</taxon>
        <taxon>Methanobacteriati</taxon>
        <taxon>Methanobacteriota</taxon>
        <taxon>Stenosarchaea group</taxon>
        <taxon>Halobacteria</taxon>
        <taxon>Halobacteriales</taxon>
        <taxon>Haladaptataceae</taxon>
        <taxon>Halorussus</taxon>
    </lineage>
</organism>
<evidence type="ECO:0000256" key="1">
    <source>
        <dbReference type="SAM" id="MobiDB-lite"/>
    </source>
</evidence>
<comment type="caution">
    <text evidence="3">The sequence shown here is derived from an EMBL/GenBank/DDBJ whole genome shotgun (WGS) entry which is preliminary data.</text>
</comment>
<dbReference type="EMBL" id="JBHSHT010000002">
    <property type="protein sequence ID" value="MFC4825633.1"/>
    <property type="molecule type" value="Genomic_DNA"/>
</dbReference>
<proteinExistence type="predicted"/>
<evidence type="ECO:0000313" key="4">
    <source>
        <dbReference type="Proteomes" id="UP001595945"/>
    </source>
</evidence>
<dbReference type="AlphaFoldDB" id="A0ABD5Q4L5"/>
<dbReference type="GeneID" id="73043646"/>
<gene>
    <name evidence="3" type="ORF">ACFO9K_15350</name>
</gene>
<sequence>MTDTRPEPSANTDTITVTDDGAETGTNADTDDGATTTDTAAWWWTLVALNLAVFAALFVRNETALAIPPSLEWVQFLLGTVALTAPAVVAIAVHFDRKFVAAVSDWNPRSEYILLGVAMWVGIGVPLAVLYLYRRRQYVGVP</sequence>
<name>A0ABD5Q4L5_9EURY</name>
<keyword evidence="4" id="KW-1185">Reference proteome</keyword>
<feature type="region of interest" description="Disordered" evidence="1">
    <location>
        <begin position="1"/>
        <end position="33"/>
    </location>
</feature>
<dbReference type="Proteomes" id="UP001595945">
    <property type="component" value="Unassembled WGS sequence"/>
</dbReference>
<evidence type="ECO:0000256" key="2">
    <source>
        <dbReference type="SAM" id="Phobius"/>
    </source>
</evidence>
<protein>
    <recommendedName>
        <fullName evidence="5">Phospholipase_D-nuclease N-terminal</fullName>
    </recommendedName>
</protein>
<reference evidence="3 4" key="1">
    <citation type="journal article" date="2019" name="Int. J. Syst. Evol. Microbiol.">
        <title>The Global Catalogue of Microorganisms (GCM) 10K type strain sequencing project: providing services to taxonomists for standard genome sequencing and annotation.</title>
        <authorList>
            <consortium name="The Broad Institute Genomics Platform"/>
            <consortium name="The Broad Institute Genome Sequencing Center for Infectious Disease"/>
            <person name="Wu L."/>
            <person name="Ma J."/>
        </authorList>
    </citation>
    <scope>NUCLEOTIDE SEQUENCE [LARGE SCALE GENOMIC DNA]</scope>
    <source>
        <strain evidence="3 4">XZYJ18</strain>
    </source>
</reference>
<keyword evidence="2" id="KW-0812">Transmembrane</keyword>
<accession>A0ABD5Q4L5</accession>
<feature type="transmembrane region" description="Helical" evidence="2">
    <location>
        <begin position="112"/>
        <end position="133"/>
    </location>
</feature>
<feature type="compositionally biased region" description="Polar residues" evidence="1">
    <location>
        <begin position="7"/>
        <end position="17"/>
    </location>
</feature>
<feature type="transmembrane region" description="Helical" evidence="2">
    <location>
        <begin position="71"/>
        <end position="92"/>
    </location>
</feature>
<keyword evidence="2" id="KW-1133">Transmembrane helix</keyword>
<evidence type="ECO:0000313" key="3">
    <source>
        <dbReference type="EMBL" id="MFC4825633.1"/>
    </source>
</evidence>
<dbReference type="RefSeq" id="WP_254268719.1">
    <property type="nucleotide sequence ID" value="NZ_CP100400.1"/>
</dbReference>
<evidence type="ECO:0008006" key="5">
    <source>
        <dbReference type="Google" id="ProtNLM"/>
    </source>
</evidence>